<feature type="domain" description="EIF2B subunit epsilon/gamma LbH" evidence="12">
    <location>
        <begin position="388"/>
        <end position="474"/>
    </location>
</feature>
<protein>
    <recommendedName>
        <fullName evidence="6">Translation initiation factor eIF2B subunit gamma</fullName>
    </recommendedName>
    <alternativeName>
        <fullName evidence="7">eIF2B GDP-GTP exchange factor subunit gamma</fullName>
    </alternativeName>
</protein>
<evidence type="ECO:0000256" key="3">
    <source>
        <dbReference type="ARBA" id="ARBA00022490"/>
    </source>
</evidence>
<evidence type="ECO:0000256" key="2">
    <source>
        <dbReference type="ARBA" id="ARBA00007878"/>
    </source>
</evidence>
<dbReference type="OrthoDB" id="1733332at2759"/>
<keyword evidence="4" id="KW-0396">Initiation factor</keyword>
<dbReference type="GO" id="GO:0005829">
    <property type="term" value="C:cytosol"/>
    <property type="evidence" value="ECO:0007669"/>
    <property type="project" value="UniProtKB-SubCell"/>
</dbReference>
<evidence type="ECO:0000259" key="11">
    <source>
        <dbReference type="Pfam" id="PF00483"/>
    </source>
</evidence>
<keyword evidence="14" id="KW-1185">Reference proteome</keyword>
<comment type="subunit">
    <text evidence="9">Component of the translation initiation factor 2B (eIF2B) complex which is a heterodecamer of two sets of five different subunits: alpha, beta, gamma, delta and epsilon. Subunits alpha, beta and delta comprise a regulatory subcomplex and subunits epsilon and gamma comprise a catalytic subcomplex. Within the complex, the hexameric regulatory complex resides at the center, with the two heterodimeric catalytic subcomplexes bound on opposite sides.</text>
</comment>
<keyword evidence="3" id="KW-0963">Cytoplasm</keyword>
<evidence type="ECO:0000256" key="10">
    <source>
        <dbReference type="SAM" id="MobiDB-lite"/>
    </source>
</evidence>
<dbReference type="PANTHER" id="PTHR45989:SF1">
    <property type="entry name" value="TRANSLATION INITIATION FACTOR EIF-2B SUBUNIT GAMMA"/>
    <property type="match status" value="1"/>
</dbReference>
<dbReference type="STRING" id="1353952.A0A165JKG1"/>
<evidence type="ECO:0000256" key="4">
    <source>
        <dbReference type="ARBA" id="ARBA00022540"/>
    </source>
</evidence>
<keyword evidence="13" id="KW-0808">Transferase</keyword>
<dbReference type="GO" id="GO:0005085">
    <property type="term" value="F:guanyl-nucleotide exchange factor activity"/>
    <property type="evidence" value="ECO:0007669"/>
    <property type="project" value="TreeGrafter"/>
</dbReference>
<evidence type="ECO:0000256" key="5">
    <source>
        <dbReference type="ARBA" id="ARBA00022917"/>
    </source>
</evidence>
<dbReference type="InterPro" id="IPR029044">
    <property type="entry name" value="Nucleotide-diphossugar_trans"/>
</dbReference>
<evidence type="ECO:0000313" key="13">
    <source>
        <dbReference type="EMBL" id="KZT61952.1"/>
    </source>
</evidence>
<evidence type="ECO:0000256" key="9">
    <source>
        <dbReference type="ARBA" id="ARBA00046432"/>
    </source>
</evidence>
<sequence length="492" mass="54674">MLFPNNDGAISSKTPEFHAIILAGYGNNLDPLVDDEKGVHKALLPIGNQPMVSYTLQWLEEARVFDVLFITPQSHKAAIQHHLSSSNSSWPSLRVELESVDDEEAESLGAADLLRMFADRIHSDAVVLPCDFVPPPSLPLNLLLNAHRVDVEDPVITALLVETGEEIKDGPMPTLMGLHAQSNTLLFVDDNADPDDDVSLRMNMLWRYPRVQLTNRLMDSHVYIFRRTIFDLLQQKDDISSVREQLVPFLCKLQYQPRRREKYGPIINPNANMQELALEHSTTYTASPAQTQRASKEHPIHHSIVSTPFSPRSGASTPAVESVPASQIADEPEEPPSDHPIRCNVVVHRLKDGYAARANTLGTYFELNRQCLRTTATAPVTGEGIDPKAQVSPDSLVGASTRIAERTTVKKCVIGKHCIIGKNVRMSGSVLMDHVEVHDGAKIENCIVSSNCRIGKNASLRDCHLQTGWVVDDEASHKGERLKRFEAYEDED</sequence>
<dbReference type="Pfam" id="PF00483">
    <property type="entry name" value="NTP_transferase"/>
    <property type="match status" value="1"/>
</dbReference>
<dbReference type="SUPFAM" id="SSF53448">
    <property type="entry name" value="Nucleotide-diphospho-sugar transferases"/>
    <property type="match status" value="1"/>
</dbReference>
<evidence type="ECO:0000256" key="1">
    <source>
        <dbReference type="ARBA" id="ARBA00004514"/>
    </source>
</evidence>
<dbReference type="FunCoup" id="A0A165JKG1">
    <property type="interactions" value="343"/>
</dbReference>
<accession>A0A165JKG1</accession>
<dbReference type="PANTHER" id="PTHR45989">
    <property type="entry name" value="TRANSLATION INITIATION FACTOR EIF-2B SUBUNIT GAMMA"/>
    <property type="match status" value="1"/>
</dbReference>
<feature type="compositionally biased region" description="Polar residues" evidence="10">
    <location>
        <begin position="304"/>
        <end position="316"/>
    </location>
</feature>
<dbReference type="Gene3D" id="2.160.10.10">
    <property type="entry name" value="Hexapeptide repeat proteins"/>
    <property type="match status" value="1"/>
</dbReference>
<reference evidence="13 14" key="1">
    <citation type="journal article" date="2016" name="Mol. Biol. Evol.">
        <title>Comparative Genomics of Early-Diverging Mushroom-Forming Fungi Provides Insights into the Origins of Lignocellulose Decay Capabilities.</title>
        <authorList>
            <person name="Nagy L.G."/>
            <person name="Riley R."/>
            <person name="Tritt A."/>
            <person name="Adam C."/>
            <person name="Daum C."/>
            <person name="Floudas D."/>
            <person name="Sun H."/>
            <person name="Yadav J.S."/>
            <person name="Pangilinan J."/>
            <person name="Larsson K.H."/>
            <person name="Matsuura K."/>
            <person name="Barry K."/>
            <person name="Labutti K."/>
            <person name="Kuo R."/>
            <person name="Ohm R.A."/>
            <person name="Bhattacharya S.S."/>
            <person name="Shirouzu T."/>
            <person name="Yoshinaga Y."/>
            <person name="Martin F.M."/>
            <person name="Grigoriev I.V."/>
            <person name="Hibbett D.S."/>
        </authorList>
    </citation>
    <scope>NUCLEOTIDE SEQUENCE [LARGE SCALE GENOMIC DNA]</scope>
    <source>
        <strain evidence="13 14">HHB12733</strain>
    </source>
</reference>
<evidence type="ECO:0000256" key="6">
    <source>
        <dbReference type="ARBA" id="ARBA00044196"/>
    </source>
</evidence>
<evidence type="ECO:0000256" key="8">
    <source>
        <dbReference type="ARBA" id="ARBA00045373"/>
    </source>
</evidence>
<dbReference type="InterPro" id="IPR056764">
    <property type="entry name" value="LbH_EIF2B3/5"/>
</dbReference>
<evidence type="ECO:0000259" key="12">
    <source>
        <dbReference type="Pfam" id="PF25084"/>
    </source>
</evidence>
<dbReference type="EMBL" id="KV423919">
    <property type="protein sequence ID" value="KZT61952.1"/>
    <property type="molecule type" value="Genomic_DNA"/>
</dbReference>
<gene>
    <name evidence="13" type="ORF">CALCODRAFT_426904</name>
</gene>
<dbReference type="Proteomes" id="UP000076842">
    <property type="component" value="Unassembled WGS sequence"/>
</dbReference>
<dbReference type="InParanoid" id="A0A165JKG1"/>
<keyword evidence="5" id="KW-0648">Protein biosynthesis</keyword>
<evidence type="ECO:0000313" key="14">
    <source>
        <dbReference type="Proteomes" id="UP000076842"/>
    </source>
</evidence>
<evidence type="ECO:0000256" key="7">
    <source>
        <dbReference type="ARBA" id="ARBA00044229"/>
    </source>
</evidence>
<dbReference type="InterPro" id="IPR005835">
    <property type="entry name" value="NTP_transferase_dom"/>
</dbReference>
<organism evidence="13 14">
    <name type="scientific">Calocera cornea HHB12733</name>
    <dbReference type="NCBI Taxonomy" id="1353952"/>
    <lineage>
        <taxon>Eukaryota</taxon>
        <taxon>Fungi</taxon>
        <taxon>Dikarya</taxon>
        <taxon>Basidiomycota</taxon>
        <taxon>Agaricomycotina</taxon>
        <taxon>Dacrymycetes</taxon>
        <taxon>Dacrymycetales</taxon>
        <taxon>Dacrymycetaceae</taxon>
        <taxon>Calocera</taxon>
    </lineage>
</organism>
<dbReference type="GO" id="GO:0005851">
    <property type="term" value="C:eukaryotic translation initiation factor 2B complex"/>
    <property type="evidence" value="ECO:0007669"/>
    <property type="project" value="TreeGrafter"/>
</dbReference>
<feature type="domain" description="Nucleotidyl transferase" evidence="11">
    <location>
        <begin position="19"/>
        <end position="152"/>
    </location>
</feature>
<comment type="similarity">
    <text evidence="2">Belongs to the eIF-2B gamma/epsilon subunits family.</text>
</comment>
<comment type="subcellular location">
    <subcellularLocation>
        <location evidence="1">Cytoplasm</location>
        <location evidence="1">Cytosol</location>
    </subcellularLocation>
</comment>
<dbReference type="GO" id="GO:0016740">
    <property type="term" value="F:transferase activity"/>
    <property type="evidence" value="ECO:0007669"/>
    <property type="project" value="UniProtKB-KW"/>
</dbReference>
<proteinExistence type="inferred from homology"/>
<dbReference type="Gene3D" id="3.90.550.10">
    <property type="entry name" value="Spore Coat Polysaccharide Biosynthesis Protein SpsA, Chain A"/>
    <property type="match status" value="1"/>
</dbReference>
<dbReference type="CDD" id="cd04652">
    <property type="entry name" value="LbH_eIF2B_gamma_C"/>
    <property type="match status" value="1"/>
</dbReference>
<feature type="region of interest" description="Disordered" evidence="10">
    <location>
        <begin position="304"/>
        <end position="339"/>
    </location>
</feature>
<dbReference type="GO" id="GO:0003743">
    <property type="term" value="F:translation initiation factor activity"/>
    <property type="evidence" value="ECO:0007669"/>
    <property type="project" value="UniProtKB-KW"/>
</dbReference>
<name>A0A165JKG1_9BASI</name>
<dbReference type="GO" id="GO:0002183">
    <property type="term" value="P:cytoplasmic translational initiation"/>
    <property type="evidence" value="ECO:0007669"/>
    <property type="project" value="TreeGrafter"/>
</dbReference>
<comment type="function">
    <text evidence="8">Acts as a component of the translation initiation factor 2B (eIF2B) complex, which catalyzes the exchange of GDP for GTP on the eukaryotic initiation factor 2 (eIF2) complex gamma subunit. Its guanine nucleotide exchange factor activity is repressed when bound to eIF2 complex phosphorylated on the alpha subunit, thereby limiting the amount of methionyl-initiator methionine tRNA available to the ribosome and consequently global translation is repressed.</text>
</comment>
<dbReference type="Pfam" id="PF25084">
    <property type="entry name" value="LbH_EIF2B"/>
    <property type="match status" value="1"/>
</dbReference>
<dbReference type="AlphaFoldDB" id="A0A165JKG1"/>
<dbReference type="InterPro" id="IPR051960">
    <property type="entry name" value="eIF2B_gamma"/>
</dbReference>